<dbReference type="PANTHER" id="PTHR24321:SF8">
    <property type="entry name" value="ESTRADIOL 17-BETA-DEHYDROGENASE 8-RELATED"/>
    <property type="match status" value="1"/>
</dbReference>
<evidence type="ECO:0000259" key="6">
    <source>
        <dbReference type="SMART" id="SM00822"/>
    </source>
</evidence>
<evidence type="ECO:0000256" key="5">
    <source>
        <dbReference type="RuleBase" id="RU000363"/>
    </source>
</evidence>
<evidence type="ECO:0000313" key="8">
    <source>
        <dbReference type="Proteomes" id="UP000272025"/>
    </source>
</evidence>
<dbReference type="InterPro" id="IPR020904">
    <property type="entry name" value="Sc_DH/Rdtase_CS"/>
</dbReference>
<keyword evidence="4" id="KW-0520">NAD</keyword>
<dbReference type="AlphaFoldDB" id="A0A3N2PIZ0"/>
<dbReference type="STRING" id="1314773.A0A3N2PIZ0"/>
<reference evidence="7 8" key="1">
    <citation type="journal article" date="2018" name="Mol. Ecol.">
        <title>The obligate alkalophilic soda-lake fungus Sodiomyces alkalinus has shifted to a protein diet.</title>
        <authorList>
            <person name="Grum-Grzhimaylo A.A."/>
            <person name="Falkoski D.L."/>
            <person name="van den Heuvel J."/>
            <person name="Valero-Jimenez C.A."/>
            <person name="Min B."/>
            <person name="Choi I.G."/>
            <person name="Lipzen A."/>
            <person name="Daum C.G."/>
            <person name="Aanen D.K."/>
            <person name="Tsang A."/>
            <person name="Henrissat B."/>
            <person name="Bilanenko E.N."/>
            <person name="de Vries R.P."/>
            <person name="van Kan J.A.L."/>
            <person name="Grigoriev I.V."/>
            <person name="Debets A.J.M."/>
        </authorList>
    </citation>
    <scope>NUCLEOTIDE SEQUENCE [LARGE SCALE GENOMIC DNA]</scope>
    <source>
        <strain evidence="7 8">F11</strain>
    </source>
</reference>
<dbReference type="Proteomes" id="UP000272025">
    <property type="component" value="Unassembled WGS sequence"/>
</dbReference>
<dbReference type="Gene3D" id="3.40.50.720">
    <property type="entry name" value="NAD(P)-binding Rossmann-like Domain"/>
    <property type="match status" value="1"/>
</dbReference>
<evidence type="ECO:0000256" key="3">
    <source>
        <dbReference type="ARBA" id="ARBA00023002"/>
    </source>
</evidence>
<keyword evidence="3" id="KW-0560">Oxidoreductase</keyword>
<dbReference type="CDD" id="cd05233">
    <property type="entry name" value="SDR_c"/>
    <property type="match status" value="1"/>
</dbReference>
<evidence type="ECO:0000313" key="7">
    <source>
        <dbReference type="EMBL" id="ROT34512.1"/>
    </source>
</evidence>
<dbReference type="InterPro" id="IPR002347">
    <property type="entry name" value="SDR_fam"/>
</dbReference>
<dbReference type="RefSeq" id="XP_028462318.1">
    <property type="nucleotide sequence ID" value="XM_028611034.1"/>
</dbReference>
<sequence length="189" mass="19599">MSHDLQDKVIVITGAGGGMGLATCKMLAARGAKISMSGLRPQPLQDLAAEIEASGGQAMAQRVDVRDDAQVNDWIAQTVARFGKLDGAVNLAGAIPSSFFADTVENHGNGTWEHIIATNLTGTMYCMRAQLKNMRDGGSIITCGSTASVQGEPGCSAYVAAKHGVVGLTKSAAKEVGPTRNIRVNCIAP</sequence>
<dbReference type="InterPro" id="IPR057326">
    <property type="entry name" value="KR_dom"/>
</dbReference>
<dbReference type="PRINTS" id="PR00080">
    <property type="entry name" value="SDRFAMILY"/>
</dbReference>
<dbReference type="PANTHER" id="PTHR24321">
    <property type="entry name" value="DEHYDROGENASES, SHORT CHAIN"/>
    <property type="match status" value="1"/>
</dbReference>
<comment type="similarity">
    <text evidence="1 5">Belongs to the short-chain dehydrogenases/reductases (SDR) family.</text>
</comment>
<dbReference type="PRINTS" id="PR00081">
    <property type="entry name" value="GDHRDH"/>
</dbReference>
<dbReference type="SUPFAM" id="SSF51735">
    <property type="entry name" value="NAD(P)-binding Rossmann-fold domains"/>
    <property type="match status" value="1"/>
</dbReference>
<organism evidence="7 8">
    <name type="scientific">Sodiomyces alkalinus (strain CBS 110278 / VKM F-3762 / F11)</name>
    <name type="common">Alkaliphilic filamentous fungus</name>
    <dbReference type="NCBI Taxonomy" id="1314773"/>
    <lineage>
        <taxon>Eukaryota</taxon>
        <taxon>Fungi</taxon>
        <taxon>Dikarya</taxon>
        <taxon>Ascomycota</taxon>
        <taxon>Pezizomycotina</taxon>
        <taxon>Sordariomycetes</taxon>
        <taxon>Hypocreomycetidae</taxon>
        <taxon>Glomerellales</taxon>
        <taxon>Plectosphaerellaceae</taxon>
        <taxon>Sodiomyces</taxon>
    </lineage>
</organism>
<evidence type="ECO:0000256" key="4">
    <source>
        <dbReference type="ARBA" id="ARBA00023027"/>
    </source>
</evidence>
<dbReference type="EMBL" id="ML119069">
    <property type="protein sequence ID" value="ROT34512.1"/>
    <property type="molecule type" value="Genomic_DNA"/>
</dbReference>
<evidence type="ECO:0000256" key="2">
    <source>
        <dbReference type="ARBA" id="ARBA00022857"/>
    </source>
</evidence>
<dbReference type="OrthoDB" id="1669814at2759"/>
<accession>A0A3N2PIZ0</accession>
<dbReference type="GO" id="GO:0016491">
    <property type="term" value="F:oxidoreductase activity"/>
    <property type="evidence" value="ECO:0007669"/>
    <property type="project" value="UniProtKB-KW"/>
</dbReference>
<evidence type="ECO:0000256" key="1">
    <source>
        <dbReference type="ARBA" id="ARBA00006484"/>
    </source>
</evidence>
<dbReference type="SMART" id="SM00822">
    <property type="entry name" value="PKS_KR"/>
    <property type="match status" value="1"/>
</dbReference>
<gene>
    <name evidence="7" type="ORF">SODALDRAFT_329765</name>
</gene>
<dbReference type="Pfam" id="PF00106">
    <property type="entry name" value="adh_short"/>
    <property type="match status" value="1"/>
</dbReference>
<protein>
    <submittedName>
        <fullName evidence="7">Putative short chain dehydrogenase</fullName>
    </submittedName>
</protein>
<dbReference type="GeneID" id="39579512"/>
<keyword evidence="8" id="KW-1185">Reference proteome</keyword>
<feature type="domain" description="Ketoreductase" evidence="6">
    <location>
        <begin position="8"/>
        <end position="189"/>
    </location>
</feature>
<dbReference type="PROSITE" id="PS00061">
    <property type="entry name" value="ADH_SHORT"/>
    <property type="match status" value="1"/>
</dbReference>
<keyword evidence="2" id="KW-0521">NADP</keyword>
<proteinExistence type="inferred from homology"/>
<dbReference type="InterPro" id="IPR036291">
    <property type="entry name" value="NAD(P)-bd_dom_sf"/>
</dbReference>
<name>A0A3N2PIZ0_SODAK</name>